<dbReference type="EMBL" id="FXWL01000001">
    <property type="protein sequence ID" value="SMQ58822.1"/>
    <property type="molecule type" value="Genomic_DNA"/>
</dbReference>
<comment type="similarity">
    <text evidence="8 9">Belongs to the TonB-dependent receptor family.</text>
</comment>
<proteinExistence type="inferred from homology"/>
<keyword evidence="4 8" id="KW-0812">Transmembrane</keyword>
<reference evidence="14" key="1">
    <citation type="submission" date="2017-04" db="EMBL/GenBank/DDBJ databases">
        <authorList>
            <person name="Varghese N."/>
            <person name="Submissions S."/>
        </authorList>
    </citation>
    <scope>NUCLEOTIDE SEQUENCE [LARGE SCALE GENOMIC DNA]</scope>
    <source>
        <strain evidence="14">UI2</strain>
    </source>
</reference>
<keyword evidence="2 8" id="KW-0813">Transport</keyword>
<keyword evidence="3 8" id="KW-1134">Transmembrane beta strand</keyword>
<keyword evidence="14" id="KW-1185">Reference proteome</keyword>
<dbReference type="InterPro" id="IPR000531">
    <property type="entry name" value="Beta-barrel_TonB"/>
</dbReference>
<gene>
    <name evidence="13" type="ORF">SAMN06295984_0177</name>
</gene>
<dbReference type="Pfam" id="PF00593">
    <property type="entry name" value="TonB_dep_Rec_b-barrel"/>
    <property type="match status" value="1"/>
</dbReference>
<evidence type="ECO:0000259" key="11">
    <source>
        <dbReference type="Pfam" id="PF00593"/>
    </source>
</evidence>
<dbReference type="Gene3D" id="2.40.170.20">
    <property type="entry name" value="TonB-dependent receptor, beta-barrel domain"/>
    <property type="match status" value="1"/>
</dbReference>
<keyword evidence="10" id="KW-0732">Signal</keyword>
<keyword evidence="5 9" id="KW-0798">TonB box</keyword>
<keyword evidence="13" id="KW-0675">Receptor</keyword>
<dbReference type="GeneID" id="303000261"/>
<dbReference type="PANTHER" id="PTHR47234:SF2">
    <property type="entry name" value="TONB-DEPENDENT RECEPTOR"/>
    <property type="match status" value="1"/>
</dbReference>
<dbReference type="Pfam" id="PF07715">
    <property type="entry name" value="Plug"/>
    <property type="match status" value="1"/>
</dbReference>
<dbReference type="InterPro" id="IPR037066">
    <property type="entry name" value="Plug_dom_sf"/>
</dbReference>
<feature type="domain" description="TonB-dependent receptor-like beta-barrel" evidence="11">
    <location>
        <begin position="432"/>
        <end position="1022"/>
    </location>
</feature>
<dbReference type="RefSeq" id="WP_086455678.1">
    <property type="nucleotide sequence ID" value="NZ_FXWL01000001.1"/>
</dbReference>
<name>A0A1Y6EDY2_9SPHN</name>
<dbReference type="Proteomes" id="UP000194469">
    <property type="component" value="Unassembled WGS sequence"/>
</dbReference>
<accession>A0A1Y6EDY2</accession>
<evidence type="ECO:0000256" key="1">
    <source>
        <dbReference type="ARBA" id="ARBA00004571"/>
    </source>
</evidence>
<evidence type="ECO:0000256" key="10">
    <source>
        <dbReference type="SAM" id="SignalP"/>
    </source>
</evidence>
<protein>
    <submittedName>
        <fullName evidence="13">TonB-dependent Receptor Plug Domain</fullName>
    </submittedName>
</protein>
<evidence type="ECO:0000256" key="6">
    <source>
        <dbReference type="ARBA" id="ARBA00023136"/>
    </source>
</evidence>
<evidence type="ECO:0000256" key="3">
    <source>
        <dbReference type="ARBA" id="ARBA00022452"/>
    </source>
</evidence>
<organism evidence="13 14">
    <name type="scientific">Sphingopyxis terrae subsp. ummariensis</name>
    <dbReference type="NCBI Taxonomy" id="429001"/>
    <lineage>
        <taxon>Bacteria</taxon>
        <taxon>Pseudomonadati</taxon>
        <taxon>Pseudomonadota</taxon>
        <taxon>Alphaproteobacteria</taxon>
        <taxon>Sphingomonadales</taxon>
        <taxon>Sphingomonadaceae</taxon>
        <taxon>Sphingopyxis</taxon>
    </lineage>
</organism>
<dbReference type="InterPro" id="IPR039426">
    <property type="entry name" value="TonB-dep_rcpt-like"/>
</dbReference>
<sequence length="1055" mass="112330">MTKSHLLVGAAAFAVAISVSQPAFAQDTAAECVDANNNGICDSDENTERSIVVTGSRISRPTLDSSVPLTSVDVGELTDTGDVSLGDALNDLPSLRSTFSQGNSTRFIGTAGLNILDLRGLGTSRTLVLVNGRRHITALPGDYLVDVNTIPVDLLERVDVVTGGNSAIYGSDAVAGVVNFITKRDFDGINLRAQGGISSRGDRGNVFVAGTFGRNFADGRGNIAISAEYAEQTPLYFTDRDALTGAYSGRCQWQQTDNTVGEPAAGDGIPDNTFLCGIKNASISDGGTLGAIDPSSAAQRRYLRFDSNGNVVIDTPDASYSAAGSGNQQGGTGSTLRNTGQLAAGLKRYAINLLAHYDVSDAFRPYVEAKYVHVDARQEGQPSFFQGSIPGFFGGGSNLRCDNPFLTSQAFSTLASYGVCNTTPDATPFAISRFNVDFGGRGELHDRDTFRVVGGVEGTFNDDWTYDVSVNYGHLKTKMRSLNNLKLFDLDGNPDGFLLALDATRNTAGQIVCRVNADADPTNDRPDCVPINVFGYGAPSQAALDFVNTTAVRREKATEFVASASIAGDLSQLFELPGGPIGFALGAEYRSETASSAFDDLTASGGTFLNAIQPFNPQKLTVKEAFGEVNIPLLSNMPFAEELSINAAARVSDYNTSAGTVWAYNVQGLYAPIPDIRFRAAYAKSVRAPTQSDLFSPLSQNFAFLADPCDSANISGGPNRAANCAAAGVPTTVNTATAAACAGTAFNGPVGSPWQNCTARTSSTSYLSGGNPTLQNEIGKSLTIGAVFEPSFLPGFNFTVDYYKIKVESLIATLGAQTIINLCYDSPDGINNQFCATVNRDSSTGLFDPDLGAVISGGVNFASQKTEGIDFDLAYRRTFENGHRVSFRAIATYLIRLDNYTDPLNPANPNRQMSELGDPRWAANASINYDFGALDLTWSVRYIGKQTIGTWEAQNPYKGPCPSSGTNPTTGGTCTPGDIITLPPTNADQFPRIYYPDALYHNIRANLDINKQFNFYVGVDNLFDKQPPYGLLGTASGDPYDTFGRYFYAGIKASW</sequence>
<evidence type="ECO:0000256" key="5">
    <source>
        <dbReference type="ARBA" id="ARBA00023077"/>
    </source>
</evidence>
<dbReference type="PROSITE" id="PS52016">
    <property type="entry name" value="TONB_DEPENDENT_REC_3"/>
    <property type="match status" value="1"/>
</dbReference>
<dbReference type="InterPro" id="IPR012910">
    <property type="entry name" value="Plug_dom"/>
</dbReference>
<feature type="domain" description="TonB-dependent receptor plug" evidence="12">
    <location>
        <begin position="64"/>
        <end position="177"/>
    </location>
</feature>
<evidence type="ECO:0000256" key="2">
    <source>
        <dbReference type="ARBA" id="ARBA00022448"/>
    </source>
</evidence>
<keyword evidence="7 8" id="KW-0998">Cell outer membrane</keyword>
<evidence type="ECO:0000256" key="8">
    <source>
        <dbReference type="PROSITE-ProRule" id="PRU01360"/>
    </source>
</evidence>
<evidence type="ECO:0000313" key="14">
    <source>
        <dbReference type="Proteomes" id="UP000194469"/>
    </source>
</evidence>
<dbReference type="InterPro" id="IPR036942">
    <property type="entry name" value="Beta-barrel_TonB_sf"/>
</dbReference>
<evidence type="ECO:0000256" key="7">
    <source>
        <dbReference type="ARBA" id="ARBA00023237"/>
    </source>
</evidence>
<feature type="chain" id="PRO_5012644713" evidence="10">
    <location>
        <begin position="26"/>
        <end position="1055"/>
    </location>
</feature>
<evidence type="ECO:0000313" key="13">
    <source>
        <dbReference type="EMBL" id="SMQ58822.1"/>
    </source>
</evidence>
<dbReference type="PANTHER" id="PTHR47234">
    <property type="match status" value="1"/>
</dbReference>
<dbReference type="SUPFAM" id="SSF56935">
    <property type="entry name" value="Porins"/>
    <property type="match status" value="1"/>
</dbReference>
<dbReference type="GO" id="GO:0009279">
    <property type="term" value="C:cell outer membrane"/>
    <property type="evidence" value="ECO:0007669"/>
    <property type="project" value="UniProtKB-SubCell"/>
</dbReference>
<evidence type="ECO:0000259" key="12">
    <source>
        <dbReference type="Pfam" id="PF07715"/>
    </source>
</evidence>
<evidence type="ECO:0000256" key="4">
    <source>
        <dbReference type="ARBA" id="ARBA00022692"/>
    </source>
</evidence>
<dbReference type="Gene3D" id="2.170.130.10">
    <property type="entry name" value="TonB-dependent receptor, plug domain"/>
    <property type="match status" value="1"/>
</dbReference>
<evidence type="ECO:0000256" key="9">
    <source>
        <dbReference type="RuleBase" id="RU003357"/>
    </source>
</evidence>
<comment type="subcellular location">
    <subcellularLocation>
        <location evidence="1 8">Cell outer membrane</location>
        <topology evidence="1 8">Multi-pass membrane protein</topology>
    </subcellularLocation>
</comment>
<feature type="signal peptide" evidence="10">
    <location>
        <begin position="1"/>
        <end position="25"/>
    </location>
</feature>
<keyword evidence="6 8" id="KW-0472">Membrane</keyword>
<dbReference type="AlphaFoldDB" id="A0A1Y6EDY2"/>